<evidence type="ECO:0000256" key="4">
    <source>
        <dbReference type="SAM" id="SignalP"/>
    </source>
</evidence>
<evidence type="ECO:0000313" key="6">
    <source>
        <dbReference type="EMBL" id="MBZ4185295.1"/>
    </source>
</evidence>
<comment type="caution">
    <text evidence="6">The sequence shown here is derived from an EMBL/GenBank/DDBJ whole genome shotgun (WGS) entry which is preliminary data.</text>
</comment>
<evidence type="ECO:0000259" key="5">
    <source>
        <dbReference type="PROSITE" id="PS52035"/>
    </source>
</evidence>
<feature type="signal peptide" evidence="4">
    <location>
        <begin position="1"/>
        <end position="20"/>
    </location>
</feature>
<dbReference type="PANTHER" id="PTHR11705:SF145">
    <property type="entry name" value="PEPTIDASE M14 CARBOXYPEPTIDASE A DOMAIN-CONTAINING PROTEIN"/>
    <property type="match status" value="1"/>
</dbReference>
<dbReference type="RefSeq" id="WP_223626629.1">
    <property type="nucleotide sequence ID" value="NZ_JAIQDJ010000001.1"/>
</dbReference>
<gene>
    <name evidence="6" type="ORF">K7B09_03010</name>
</gene>
<evidence type="ECO:0000256" key="3">
    <source>
        <dbReference type="PROSITE-ProRule" id="PRU01379"/>
    </source>
</evidence>
<dbReference type="Gene3D" id="3.40.630.10">
    <property type="entry name" value="Zn peptidases"/>
    <property type="match status" value="1"/>
</dbReference>
<dbReference type="CDD" id="cd06241">
    <property type="entry name" value="M14-like"/>
    <property type="match status" value="1"/>
</dbReference>
<protein>
    <submittedName>
        <fullName evidence="6">Peptidase M14</fullName>
    </submittedName>
</protein>
<evidence type="ECO:0000313" key="7">
    <source>
        <dbReference type="Proteomes" id="UP001430290"/>
    </source>
</evidence>
<organism evidence="6 7">
    <name type="scientific">Thermomonas beijingensis</name>
    <dbReference type="NCBI Taxonomy" id="2872701"/>
    <lineage>
        <taxon>Bacteria</taxon>
        <taxon>Pseudomonadati</taxon>
        <taxon>Pseudomonadota</taxon>
        <taxon>Gammaproteobacteria</taxon>
        <taxon>Lysobacterales</taxon>
        <taxon>Lysobacteraceae</taxon>
        <taxon>Thermomonas</taxon>
    </lineage>
</organism>
<dbReference type="SUPFAM" id="SSF53187">
    <property type="entry name" value="Zn-dependent exopeptidases"/>
    <property type="match status" value="1"/>
</dbReference>
<reference evidence="6" key="1">
    <citation type="submission" date="2021-09" db="EMBL/GenBank/DDBJ databases">
        <authorList>
            <person name="Wu T."/>
            <person name="Guo S.Z."/>
        </authorList>
    </citation>
    <scope>NUCLEOTIDE SEQUENCE</scope>
    <source>
        <strain evidence="6">RSS-23</strain>
    </source>
</reference>
<sequence length="588" mass="64485">MRHSILALALLTAVPTIAMAAKPNLGTVAERSGYQQTGRYDEVIALCAAFQQVFPQSARCFDFGTSPQGRPMKALAVSTSGALTADDARAKGVPVVLAQGGIHAGEIDGKDAGFGLLRDLLQGKVGKGLLDKQVLLFVPVFNVDGHENFKAWNRPNQRGPAEMGFRVTAQRYNLNRDYVKADAPEMQAMLALVNAWDPLATLDLHVTDGAKFRHDISVTGDPVNVGDTALREAGKALKAGIIAKLKTQGSLPVDFYPSFADYDDPASGFVETAYTPRFSSGYFPLRNRLVMLIETHSWKTYPERVHSTYNAVLDTLELVAQHGSQWRQLELDADTRAAQLAGKPVPLDYKTTEEKRIIDFLGYAYKRMPSTVSGTDMVVYDERTPQLWMLPLRDTIVPGITVIAPKAGYLVPAEYAAQVGAALRLHGIEFRTLATPQANAEVESFIADSVKFAAAPSEGHQRTTLTGNWKPASANLVAGALFVPIAQAKARLVMAILEPQAPDSIAAWGGFNNSFERKEYMESYVAEEQARLMLAKDSALQAEFDKKLKDDPEFAKNPMARLDFFARRHPAWDLGYNRYPVLRTGTAY</sequence>
<comment type="similarity">
    <text evidence="2 3">Belongs to the peptidase M14 family.</text>
</comment>
<feature type="chain" id="PRO_5045365105" evidence="4">
    <location>
        <begin position="21"/>
        <end position="588"/>
    </location>
</feature>
<dbReference type="EMBL" id="JAIQDJ010000001">
    <property type="protein sequence ID" value="MBZ4185295.1"/>
    <property type="molecule type" value="Genomic_DNA"/>
</dbReference>
<dbReference type="Pfam" id="PF00246">
    <property type="entry name" value="Peptidase_M14"/>
    <property type="match status" value="1"/>
</dbReference>
<feature type="domain" description="Peptidase M14" evidence="5">
    <location>
        <begin position="36"/>
        <end position="319"/>
    </location>
</feature>
<dbReference type="PROSITE" id="PS52035">
    <property type="entry name" value="PEPTIDASE_M14"/>
    <property type="match status" value="1"/>
</dbReference>
<feature type="active site" description="Proton donor/acceptor" evidence="3">
    <location>
        <position position="294"/>
    </location>
</feature>
<dbReference type="Proteomes" id="UP001430290">
    <property type="component" value="Unassembled WGS sequence"/>
</dbReference>
<dbReference type="PANTHER" id="PTHR11705">
    <property type="entry name" value="PROTEASE FAMILY M14 CARBOXYPEPTIDASE A,B"/>
    <property type="match status" value="1"/>
</dbReference>
<name>A0ABS7TBX4_9GAMM</name>
<dbReference type="SMART" id="SM00631">
    <property type="entry name" value="Zn_pept"/>
    <property type="match status" value="1"/>
</dbReference>
<accession>A0ABS7TBX4</accession>
<proteinExistence type="inferred from homology"/>
<comment type="cofactor">
    <cofactor evidence="1">
        <name>Zn(2+)</name>
        <dbReference type="ChEBI" id="CHEBI:29105"/>
    </cofactor>
</comment>
<dbReference type="InterPro" id="IPR000834">
    <property type="entry name" value="Peptidase_M14"/>
</dbReference>
<evidence type="ECO:0000256" key="2">
    <source>
        <dbReference type="ARBA" id="ARBA00005988"/>
    </source>
</evidence>
<evidence type="ECO:0000256" key="1">
    <source>
        <dbReference type="ARBA" id="ARBA00001947"/>
    </source>
</evidence>
<keyword evidence="7" id="KW-1185">Reference proteome</keyword>
<keyword evidence="4" id="KW-0732">Signal</keyword>